<keyword evidence="3" id="KW-1185">Reference proteome</keyword>
<comment type="caution">
    <text evidence="2">The sequence shown here is derived from an EMBL/GenBank/DDBJ whole genome shotgun (WGS) entry which is preliminary data.</text>
</comment>
<dbReference type="EMBL" id="JADCUA010000003">
    <property type="protein sequence ID" value="KAH9841974.1"/>
    <property type="molecule type" value="Genomic_DNA"/>
</dbReference>
<name>A0ABQ8KT69_9APHY</name>
<proteinExistence type="predicted"/>
<dbReference type="Proteomes" id="UP000814176">
    <property type="component" value="Unassembled WGS sequence"/>
</dbReference>
<dbReference type="GeneID" id="72000839"/>
<evidence type="ECO:0000256" key="1">
    <source>
        <dbReference type="SAM" id="MobiDB-lite"/>
    </source>
</evidence>
<feature type="region of interest" description="Disordered" evidence="1">
    <location>
        <begin position="118"/>
        <end position="149"/>
    </location>
</feature>
<reference evidence="2 3" key="1">
    <citation type="journal article" date="2021" name="Environ. Microbiol.">
        <title>Gene family expansions and transcriptome signatures uncover fungal adaptations to wood decay.</title>
        <authorList>
            <person name="Hage H."/>
            <person name="Miyauchi S."/>
            <person name="Viragh M."/>
            <person name="Drula E."/>
            <person name="Min B."/>
            <person name="Chaduli D."/>
            <person name="Navarro D."/>
            <person name="Favel A."/>
            <person name="Norest M."/>
            <person name="Lesage-Meessen L."/>
            <person name="Balint B."/>
            <person name="Merenyi Z."/>
            <person name="de Eugenio L."/>
            <person name="Morin E."/>
            <person name="Martinez A.T."/>
            <person name="Baldrian P."/>
            <person name="Stursova M."/>
            <person name="Martinez M.J."/>
            <person name="Novotny C."/>
            <person name="Magnuson J.K."/>
            <person name="Spatafora J.W."/>
            <person name="Maurice S."/>
            <person name="Pangilinan J."/>
            <person name="Andreopoulos W."/>
            <person name="LaButti K."/>
            <person name="Hundley H."/>
            <person name="Na H."/>
            <person name="Kuo A."/>
            <person name="Barry K."/>
            <person name="Lipzen A."/>
            <person name="Henrissat B."/>
            <person name="Riley R."/>
            <person name="Ahrendt S."/>
            <person name="Nagy L.G."/>
            <person name="Grigoriev I.V."/>
            <person name="Martin F."/>
            <person name="Rosso M.N."/>
        </authorList>
    </citation>
    <scope>NUCLEOTIDE SEQUENCE [LARGE SCALE GENOMIC DNA]</scope>
    <source>
        <strain evidence="2 3">CIRM-BRFM 1785</strain>
    </source>
</reference>
<accession>A0ABQ8KT69</accession>
<organism evidence="2 3">
    <name type="scientific">Rhodofomes roseus</name>
    <dbReference type="NCBI Taxonomy" id="34475"/>
    <lineage>
        <taxon>Eukaryota</taxon>
        <taxon>Fungi</taxon>
        <taxon>Dikarya</taxon>
        <taxon>Basidiomycota</taxon>
        <taxon>Agaricomycotina</taxon>
        <taxon>Agaricomycetes</taxon>
        <taxon>Polyporales</taxon>
        <taxon>Rhodofomes</taxon>
    </lineage>
</organism>
<feature type="compositionally biased region" description="Polar residues" evidence="1">
    <location>
        <begin position="118"/>
        <end position="133"/>
    </location>
</feature>
<evidence type="ECO:0000313" key="2">
    <source>
        <dbReference type="EMBL" id="KAH9841974.1"/>
    </source>
</evidence>
<protein>
    <recommendedName>
        <fullName evidence="4">C2H2-type domain-containing protein</fullName>
    </recommendedName>
</protein>
<sequence length="251" mass="28041">MAPGQKKYARIPFLFPGDAEDRTCPACDREFKTPGGLSSHLSTAKSCLWYRKGKNRDLWASVPDVVEDIARENAVPSGARAMDVEDRDSDSEDLLNDFQDVLENRDLFSFVLTGPPTASCSSGEPQASSSTGRIFQPPTAPPQMLSLDDDEDTRIEEEDLLAGKVIRMDARVVETWKVFFSGDSDGEDRMEVDGEDEAEGRGEDIWRPFASELDWRVAMWIVREDVGQNSMNRFLSIPGVRICLILLFKPA</sequence>
<evidence type="ECO:0008006" key="4">
    <source>
        <dbReference type="Google" id="ProtNLM"/>
    </source>
</evidence>
<evidence type="ECO:0000313" key="3">
    <source>
        <dbReference type="Proteomes" id="UP000814176"/>
    </source>
</evidence>
<dbReference type="RefSeq" id="XP_047783273.1">
    <property type="nucleotide sequence ID" value="XM_047920107.1"/>
</dbReference>
<gene>
    <name evidence="2" type="ORF">C8Q71DRAFT_700197</name>
</gene>